<name>A0ACB7SMM7_HYAAI</name>
<comment type="caution">
    <text evidence="1">The sequence shown here is derived from an EMBL/GenBank/DDBJ whole genome shotgun (WGS) entry which is preliminary data.</text>
</comment>
<reference evidence="1" key="1">
    <citation type="submission" date="2020-05" db="EMBL/GenBank/DDBJ databases">
        <title>Large-scale comparative analyses of tick genomes elucidate their genetic diversity and vector capacities.</title>
        <authorList>
            <person name="Jia N."/>
            <person name="Wang J."/>
            <person name="Shi W."/>
            <person name="Du L."/>
            <person name="Sun Y."/>
            <person name="Zhan W."/>
            <person name="Jiang J."/>
            <person name="Wang Q."/>
            <person name="Zhang B."/>
            <person name="Ji P."/>
            <person name="Sakyi L.B."/>
            <person name="Cui X."/>
            <person name="Yuan T."/>
            <person name="Jiang B."/>
            <person name="Yang W."/>
            <person name="Lam T.T.-Y."/>
            <person name="Chang Q."/>
            <person name="Ding S."/>
            <person name="Wang X."/>
            <person name="Zhu J."/>
            <person name="Ruan X."/>
            <person name="Zhao L."/>
            <person name="Wei J."/>
            <person name="Que T."/>
            <person name="Du C."/>
            <person name="Cheng J."/>
            <person name="Dai P."/>
            <person name="Han X."/>
            <person name="Huang E."/>
            <person name="Gao Y."/>
            <person name="Liu J."/>
            <person name="Shao H."/>
            <person name="Ye R."/>
            <person name="Li L."/>
            <person name="Wei W."/>
            <person name="Wang X."/>
            <person name="Wang C."/>
            <person name="Yang T."/>
            <person name="Huo Q."/>
            <person name="Li W."/>
            <person name="Guo W."/>
            <person name="Chen H."/>
            <person name="Zhou L."/>
            <person name="Ni X."/>
            <person name="Tian J."/>
            <person name="Zhou Y."/>
            <person name="Sheng Y."/>
            <person name="Liu T."/>
            <person name="Pan Y."/>
            <person name="Xia L."/>
            <person name="Li J."/>
            <person name="Zhao F."/>
            <person name="Cao W."/>
        </authorList>
    </citation>
    <scope>NUCLEOTIDE SEQUENCE</scope>
    <source>
        <strain evidence="1">Hyas-2018</strain>
    </source>
</reference>
<keyword evidence="2" id="KW-1185">Reference proteome</keyword>
<proteinExistence type="predicted"/>
<gene>
    <name evidence="1" type="ORF">HPB50_015006</name>
</gene>
<accession>A0ACB7SMM7</accession>
<organism evidence="1 2">
    <name type="scientific">Hyalomma asiaticum</name>
    <name type="common">Tick</name>
    <dbReference type="NCBI Taxonomy" id="266040"/>
    <lineage>
        <taxon>Eukaryota</taxon>
        <taxon>Metazoa</taxon>
        <taxon>Ecdysozoa</taxon>
        <taxon>Arthropoda</taxon>
        <taxon>Chelicerata</taxon>
        <taxon>Arachnida</taxon>
        <taxon>Acari</taxon>
        <taxon>Parasitiformes</taxon>
        <taxon>Ixodida</taxon>
        <taxon>Ixodoidea</taxon>
        <taxon>Ixodidae</taxon>
        <taxon>Hyalomminae</taxon>
        <taxon>Hyalomma</taxon>
    </lineage>
</organism>
<dbReference type="EMBL" id="CM023483">
    <property type="protein sequence ID" value="KAH6936226.1"/>
    <property type="molecule type" value="Genomic_DNA"/>
</dbReference>
<sequence>MRQRDRVSSFLHYLEYDPHMRFTRTEQGRLHVSGLLGEILRELSRGMGLQEGDFALGLMIPTSARNSIANPTTEVYIDEISILAGRTRTESTNVFSYVLTFDWQVWVCVGLTMMTLSLFSMALDRFYEQEWATENNVTLGKKRFRYGYYVEHFSCHFWEYLENLLGKGELLCSSSPPRHQASRVVTSFWWMAVTVLVFAFAGQMRACLMVKSQESVIRNIHDLAQRSSVQPYTLAGSILTTILKNTRKPAYQKVFERITRYGGEQELHRIYKPPILEQVARGRAVIIADRGSFTYKVASSCRNYTDGEFYIAEEPLLNFRFVMYLNKKMDEHTQRGINQRLVWLRETGIMDLWIAKMLGTWDHCRRDSNRVTLSFEDTYAIFVIWALMVAVSLAAFGYENLRYVCTTRKIRIC</sequence>
<evidence type="ECO:0000313" key="1">
    <source>
        <dbReference type="EMBL" id="KAH6936226.1"/>
    </source>
</evidence>
<protein>
    <submittedName>
        <fullName evidence="1">Uncharacterized protein</fullName>
    </submittedName>
</protein>
<dbReference type="Proteomes" id="UP000821845">
    <property type="component" value="Chromosome 3"/>
</dbReference>
<evidence type="ECO:0000313" key="2">
    <source>
        <dbReference type="Proteomes" id="UP000821845"/>
    </source>
</evidence>